<dbReference type="PANTHER" id="PTHR40265">
    <property type="entry name" value="BLL2707 PROTEIN"/>
    <property type="match status" value="1"/>
</dbReference>
<dbReference type="InterPro" id="IPR025870">
    <property type="entry name" value="Glyoxalase-like_dom"/>
</dbReference>
<dbReference type="Gene3D" id="3.10.180.10">
    <property type="entry name" value="2,3-Dihydroxybiphenyl 1,2-Dioxygenase, domain 1"/>
    <property type="match status" value="1"/>
</dbReference>
<evidence type="ECO:0000313" key="3">
    <source>
        <dbReference type="Proteomes" id="UP001172684"/>
    </source>
</evidence>
<reference evidence="2" key="1">
    <citation type="submission" date="2022-10" db="EMBL/GenBank/DDBJ databases">
        <title>Culturing micro-colonial fungi from biological soil crusts in the Mojave desert and describing Neophaeococcomyces mojavensis, and introducing the new genera and species Taxawa tesnikishii.</title>
        <authorList>
            <person name="Kurbessoian T."/>
            <person name="Stajich J.E."/>
        </authorList>
    </citation>
    <scope>NUCLEOTIDE SEQUENCE</scope>
    <source>
        <strain evidence="2">TK_1</strain>
    </source>
</reference>
<feature type="domain" description="Glyoxalase-like" evidence="1">
    <location>
        <begin position="7"/>
        <end position="188"/>
    </location>
</feature>
<protein>
    <recommendedName>
        <fullName evidence="1">Glyoxalase-like domain-containing protein</fullName>
    </recommendedName>
</protein>
<sequence>MDSPPALDHIIILLPHKDVLSPPSWLTDAFTITPGGRHADNKTENKLIVFKDGIYIELIAFIDDSPSNRKSHWWGDKDYGFIDWALTSSDPQDVEAVRSRLEKLDHQDSLPASYGTAQEGGRRRADGQEVKWKVTFPFGDVKRGEVPFWCHDLTPRELRVPVDKVATTHPCGAVGVAKVYLAVPDAKRSGYEKFYSALLGRQSGGMQAGTTGKE</sequence>
<accession>A0ABQ9NKX5</accession>
<keyword evidence="3" id="KW-1185">Reference proteome</keyword>
<dbReference type="PANTHER" id="PTHR40265:SF1">
    <property type="entry name" value="GLYOXALASE-LIKE DOMAIN-CONTAINING PROTEIN"/>
    <property type="match status" value="1"/>
</dbReference>
<dbReference type="EMBL" id="JAPDRL010000092">
    <property type="protein sequence ID" value="KAJ9658029.1"/>
    <property type="molecule type" value="Genomic_DNA"/>
</dbReference>
<name>A0ABQ9NKX5_9PEZI</name>
<dbReference type="Pfam" id="PF13468">
    <property type="entry name" value="Glyoxalase_3"/>
    <property type="match status" value="1"/>
</dbReference>
<proteinExistence type="predicted"/>
<organism evidence="2 3">
    <name type="scientific">Coniosporium apollinis</name>
    <dbReference type="NCBI Taxonomy" id="61459"/>
    <lineage>
        <taxon>Eukaryota</taxon>
        <taxon>Fungi</taxon>
        <taxon>Dikarya</taxon>
        <taxon>Ascomycota</taxon>
        <taxon>Pezizomycotina</taxon>
        <taxon>Dothideomycetes</taxon>
        <taxon>Dothideomycetes incertae sedis</taxon>
        <taxon>Coniosporium</taxon>
    </lineage>
</organism>
<dbReference type="Proteomes" id="UP001172684">
    <property type="component" value="Unassembled WGS sequence"/>
</dbReference>
<evidence type="ECO:0000259" key="1">
    <source>
        <dbReference type="Pfam" id="PF13468"/>
    </source>
</evidence>
<dbReference type="InterPro" id="IPR029068">
    <property type="entry name" value="Glyas_Bleomycin-R_OHBP_Dase"/>
</dbReference>
<comment type="caution">
    <text evidence="2">The sequence shown here is derived from an EMBL/GenBank/DDBJ whole genome shotgun (WGS) entry which is preliminary data.</text>
</comment>
<gene>
    <name evidence="2" type="ORF">H2201_007924</name>
</gene>
<evidence type="ECO:0000313" key="2">
    <source>
        <dbReference type="EMBL" id="KAJ9658029.1"/>
    </source>
</evidence>